<dbReference type="PANTHER" id="PTHR11353">
    <property type="entry name" value="CHAPERONIN"/>
    <property type="match status" value="1"/>
</dbReference>
<dbReference type="InterPro" id="IPR017998">
    <property type="entry name" value="Chaperone_TCP-1"/>
</dbReference>
<evidence type="ECO:0000256" key="2">
    <source>
        <dbReference type="ARBA" id="ARBA00022741"/>
    </source>
</evidence>
<comment type="similarity">
    <text evidence="1 5">Belongs to the TCP-1 chaperonin family.</text>
</comment>
<dbReference type="InterPro" id="IPR027413">
    <property type="entry name" value="GROEL-like_equatorial_sf"/>
</dbReference>
<proteinExistence type="inferred from homology"/>
<dbReference type="PROSITE" id="PS00750">
    <property type="entry name" value="TCP1_1"/>
    <property type="match status" value="1"/>
</dbReference>
<keyword evidence="3 5" id="KW-0067">ATP-binding</keyword>
<evidence type="ECO:0000256" key="5">
    <source>
        <dbReference type="RuleBase" id="RU004187"/>
    </source>
</evidence>
<keyword evidence="2 5" id="KW-0547">Nucleotide-binding</keyword>
<evidence type="ECO:0000313" key="7">
    <source>
        <dbReference type="Proteomes" id="UP000752814"/>
    </source>
</evidence>
<dbReference type="EMBL" id="LVVT01000007">
    <property type="protein sequence ID" value="TQS83967.1"/>
    <property type="molecule type" value="Genomic_DNA"/>
</dbReference>
<dbReference type="PROSITE" id="PS00995">
    <property type="entry name" value="TCP1_3"/>
    <property type="match status" value="1"/>
</dbReference>
<dbReference type="InterPro" id="IPR002194">
    <property type="entry name" value="Chaperonin_TCP-1_CS"/>
</dbReference>
<dbReference type="GO" id="GO:0016887">
    <property type="term" value="F:ATP hydrolysis activity"/>
    <property type="evidence" value="ECO:0007669"/>
    <property type="project" value="InterPro"/>
</dbReference>
<dbReference type="Gene3D" id="3.50.7.10">
    <property type="entry name" value="GroEL"/>
    <property type="match status" value="1"/>
</dbReference>
<evidence type="ECO:0000256" key="3">
    <source>
        <dbReference type="ARBA" id="ARBA00022840"/>
    </source>
</evidence>
<name>A0A8J8PGB4_9ARCH</name>
<dbReference type="RefSeq" id="WP_400194514.1">
    <property type="nucleotide sequence ID" value="NZ_CAYAYE010000042.1"/>
</dbReference>
<dbReference type="AlphaFoldDB" id="A0A8J8PGB4"/>
<evidence type="ECO:0000256" key="1">
    <source>
        <dbReference type="ARBA" id="ARBA00008020"/>
    </source>
</evidence>
<dbReference type="GO" id="GO:0005524">
    <property type="term" value="F:ATP binding"/>
    <property type="evidence" value="ECO:0007669"/>
    <property type="project" value="UniProtKB-KW"/>
</dbReference>
<dbReference type="Pfam" id="PF00118">
    <property type="entry name" value="Cpn60_TCP1"/>
    <property type="match status" value="1"/>
</dbReference>
<dbReference type="GO" id="GO:0140662">
    <property type="term" value="F:ATP-dependent protein folding chaperone"/>
    <property type="evidence" value="ECO:0007669"/>
    <property type="project" value="InterPro"/>
</dbReference>
<dbReference type="InterPro" id="IPR002423">
    <property type="entry name" value="Cpn60/GroEL/TCP-1"/>
</dbReference>
<protein>
    <submittedName>
        <fullName evidence="6">Uncharacterized protein</fullName>
    </submittedName>
</protein>
<dbReference type="InterPro" id="IPR027410">
    <property type="entry name" value="TCP-1-like_intermed_sf"/>
</dbReference>
<dbReference type="InterPro" id="IPR027409">
    <property type="entry name" value="GroEL-like_apical_dom_sf"/>
</dbReference>
<organism evidence="6 7">
    <name type="scientific">Candidatus Methanomassiliicoccus intestinalis</name>
    <dbReference type="NCBI Taxonomy" id="1406512"/>
    <lineage>
        <taxon>Archaea</taxon>
        <taxon>Methanobacteriati</taxon>
        <taxon>Thermoplasmatota</taxon>
        <taxon>Thermoplasmata</taxon>
        <taxon>Methanomassiliicoccales</taxon>
        <taxon>Methanomassiliicoccaceae</taxon>
        <taxon>Methanomassiliicoccus</taxon>
    </lineage>
</organism>
<dbReference type="Gene3D" id="1.10.560.10">
    <property type="entry name" value="GroEL-like equatorial domain"/>
    <property type="match status" value="1"/>
</dbReference>
<dbReference type="SUPFAM" id="SSF48592">
    <property type="entry name" value="GroEL equatorial domain-like"/>
    <property type="match status" value="1"/>
</dbReference>
<reference evidence="6" key="1">
    <citation type="submission" date="2016-03" db="EMBL/GenBank/DDBJ databases">
        <authorList>
            <person name="Borrel G."/>
            <person name="Mccann A."/>
            <person name="O'Toole P.W."/>
        </authorList>
    </citation>
    <scope>NUCLEOTIDE SEQUENCE</scope>
    <source>
        <strain evidence="6">183</strain>
    </source>
</reference>
<dbReference type="GO" id="GO:0051082">
    <property type="term" value="F:unfolded protein binding"/>
    <property type="evidence" value="ECO:0007669"/>
    <property type="project" value="InterPro"/>
</dbReference>
<keyword evidence="4 5" id="KW-0143">Chaperone</keyword>
<accession>A0A8J8PGB4</accession>
<comment type="caution">
    <text evidence="6">The sequence shown here is derived from an EMBL/GenBank/DDBJ whole genome shotgun (WGS) entry which is preliminary data.</text>
</comment>
<dbReference type="Proteomes" id="UP000752814">
    <property type="component" value="Unassembled WGS sequence"/>
</dbReference>
<gene>
    <name evidence="6" type="ORF">A3207_06480</name>
</gene>
<dbReference type="Gene3D" id="3.30.260.10">
    <property type="entry name" value="TCP-1-like chaperonin intermediate domain"/>
    <property type="match status" value="1"/>
</dbReference>
<evidence type="ECO:0000256" key="4">
    <source>
        <dbReference type="ARBA" id="ARBA00023186"/>
    </source>
</evidence>
<dbReference type="PRINTS" id="PR00304">
    <property type="entry name" value="TCOMPLEXTCP1"/>
</dbReference>
<evidence type="ECO:0000313" key="6">
    <source>
        <dbReference type="EMBL" id="TQS83967.1"/>
    </source>
</evidence>
<sequence>MASEETRQTKQFSGDLNALAGNVMAAVGMADVIRTTMGPRGLDKLLVDQMGNRVITNDGYTVLVSLKTAHPVSRLLVEIAERQEMNVGDGTTSTVIMAAEMLKEGYRMTSECGIHPSRILSELDEGVDIVAEYLNSIQIQIESLKDPKVKDILKTATASKLDGRQLSNHIMLAADHLGPQSRTDLRHGILLLRRLGDDVFVDGIAIEAMPQEISVVNYISNPNVCFIKGSLEFPLPGTQIEDNERHDAERKALIDALVKNEINVVLTSAPNIDNAFKMELLTRNIALIRLSMEELVLFSRSLETPAVYGSQIISGNILPCFKADSIELDEDKNLTILRAPKSGVAATLIIGGATTETSKERMRTCIDGICGLHYALKGGVVPGGGIAELNAARYLEKKMLDGKSQNIGCGILVKGLESISRQILDNAGYNGYEMMVRLRSQPDGIGVDVATGEFINMVDNGIIDSRITKMHAIQIAVHIVKTVLKIDRNLLKDDPKEGVN</sequence>